<evidence type="ECO:0000313" key="2">
    <source>
        <dbReference type="Proteomes" id="UP000028725"/>
    </source>
</evidence>
<organism evidence="1 2">
    <name type="scientific">Hyalangium minutum</name>
    <dbReference type="NCBI Taxonomy" id="394096"/>
    <lineage>
        <taxon>Bacteria</taxon>
        <taxon>Pseudomonadati</taxon>
        <taxon>Myxococcota</taxon>
        <taxon>Myxococcia</taxon>
        <taxon>Myxococcales</taxon>
        <taxon>Cystobacterineae</taxon>
        <taxon>Archangiaceae</taxon>
        <taxon>Hyalangium</taxon>
    </lineage>
</organism>
<name>A0A085WW42_9BACT</name>
<gene>
    <name evidence="1" type="ORF">DB31_0166</name>
</gene>
<reference evidence="1 2" key="1">
    <citation type="submission" date="2014-04" db="EMBL/GenBank/DDBJ databases">
        <title>Genome assembly of Hyalangium minutum DSM 14724.</title>
        <authorList>
            <person name="Sharma G."/>
            <person name="Subramanian S."/>
        </authorList>
    </citation>
    <scope>NUCLEOTIDE SEQUENCE [LARGE SCALE GENOMIC DNA]</scope>
    <source>
        <strain evidence="1 2">DSM 14724</strain>
    </source>
</reference>
<keyword evidence="2" id="KW-1185">Reference proteome</keyword>
<accession>A0A085WW42</accession>
<dbReference type="STRING" id="394096.DB31_0166"/>
<comment type="caution">
    <text evidence="1">The sequence shown here is derived from an EMBL/GenBank/DDBJ whole genome shotgun (WGS) entry which is preliminary data.</text>
</comment>
<dbReference type="EMBL" id="JMCB01000001">
    <property type="protein sequence ID" value="KFE71905.1"/>
    <property type="molecule type" value="Genomic_DNA"/>
</dbReference>
<dbReference type="AlphaFoldDB" id="A0A085WW42"/>
<dbReference type="Proteomes" id="UP000028725">
    <property type="component" value="Unassembled WGS sequence"/>
</dbReference>
<protein>
    <submittedName>
        <fullName evidence="1">Uncharacterized protein</fullName>
    </submittedName>
</protein>
<sequence>MDVDCPEYCADVEKFNERAVAAGQQSCDASFQKHLDCWESNSKSICDAEFAGCAEAQTEFVDCMTAYCAAVFEAGKFDPNCLKGEPLLAPF</sequence>
<evidence type="ECO:0000313" key="1">
    <source>
        <dbReference type="EMBL" id="KFE71905.1"/>
    </source>
</evidence>
<proteinExistence type="predicted"/>